<proteinExistence type="predicted"/>
<reference evidence="2" key="1">
    <citation type="submission" date="2017-05" db="UniProtKB">
        <authorList>
            <consortium name="EnsemblMetazoa"/>
        </authorList>
    </citation>
    <scope>IDENTIFICATION</scope>
</reference>
<keyword evidence="1" id="KW-0472">Membrane</keyword>
<dbReference type="AlphaFoldDB" id="A0A1X7TKZ5"/>
<feature type="transmembrane region" description="Helical" evidence="1">
    <location>
        <begin position="53"/>
        <end position="73"/>
    </location>
</feature>
<dbReference type="OrthoDB" id="10005420at2759"/>
<dbReference type="PANTHER" id="PTHR46137:SF3">
    <property type="entry name" value="OS05G0310600 PROTEIN"/>
    <property type="match status" value="1"/>
</dbReference>
<organism evidence="2">
    <name type="scientific">Amphimedon queenslandica</name>
    <name type="common">Sponge</name>
    <dbReference type="NCBI Taxonomy" id="400682"/>
    <lineage>
        <taxon>Eukaryota</taxon>
        <taxon>Metazoa</taxon>
        <taxon>Porifera</taxon>
        <taxon>Demospongiae</taxon>
        <taxon>Heteroscleromorpha</taxon>
        <taxon>Haplosclerida</taxon>
        <taxon>Niphatidae</taxon>
        <taxon>Amphimedon</taxon>
    </lineage>
</organism>
<dbReference type="Gene3D" id="3.90.1720.10">
    <property type="entry name" value="endopeptidase domain like (from Nostoc punctiforme)"/>
    <property type="match status" value="1"/>
</dbReference>
<keyword evidence="1" id="KW-1133">Transmembrane helix</keyword>
<evidence type="ECO:0008006" key="3">
    <source>
        <dbReference type="Google" id="ProtNLM"/>
    </source>
</evidence>
<name>A0A1X7TKZ5_AMPQE</name>
<dbReference type="InParanoid" id="A0A1X7TKZ5"/>
<dbReference type="EnsemblMetazoa" id="Aqu2.1.15579_001">
    <property type="protein sequence ID" value="Aqu2.1.15579_001"/>
    <property type="gene ID" value="Aqu2.1.15579"/>
</dbReference>
<keyword evidence="1" id="KW-0812">Transmembrane</keyword>
<evidence type="ECO:0000313" key="2">
    <source>
        <dbReference type="EnsemblMetazoa" id="Aqu2.1.15579_001"/>
    </source>
</evidence>
<protein>
    <recommendedName>
        <fullName evidence="3">LRAT domain-containing protein</fullName>
    </recommendedName>
</protein>
<accession>A0A1X7TKZ5</accession>
<sequence length="542" mass="60238">MIDVSQWRASIGLWNYCQAASSRPANGRHSHSFKAAVDSKSGSTTSGEKTSKLPAALSLIALLLLLFLSLSLLRHILMIPPTGNCYQVQCTTGVTVTDANYLQSVVLPGGSSSNLIYNDLYLIVCLRMLLLLSGDVELNPGPMVDDQPTSDLFVEYLAPLADCELFAFHLPGIIQQDIDEIKTNLISYFKMKALHDKWIKVYSKASWREVITALKECEENELAKSIELKVADPTGRGFYVVIPSSNNPISSNLDAIVRTHSAKLAGAITTNLYRVTDALYAEGLITMDTKENIQTVTGISDYRKSSQLVSMIQQHLACSLNPPQYITKICIELINQKCDPLKDIATKIVDELVQDDSVNRIGSVSCTLAKEELKPGDHIHAHISSFHTHHGIYIGEPNCDVIYCSRDDKESKSSGQIQKTTLDKFRDKNRLCLVAYNCSTASKISSLIHSSSCHTEKAMPLPETRKLAIHFLNHPKEWGGYDFGSEPSEVFACFCKTGLMNIAAQYQISRWIPSSSSQEEPPDTYKEALEKYRKIKRQLVIH</sequence>
<evidence type="ECO:0000256" key="1">
    <source>
        <dbReference type="SAM" id="Phobius"/>
    </source>
</evidence>
<dbReference type="PANTHER" id="PTHR46137">
    <property type="entry name" value="OS05G0310600 PROTEIN"/>
    <property type="match status" value="1"/>
</dbReference>